<comment type="caution">
    <text evidence="1">The sequence shown here is derived from an EMBL/GenBank/DDBJ whole genome shotgun (WGS) entry which is preliminary data.</text>
</comment>
<gene>
    <name evidence="1" type="ORF">H0267_03105</name>
</gene>
<dbReference type="Proteomes" id="UP000614490">
    <property type="component" value="Unassembled WGS sequence"/>
</dbReference>
<reference evidence="1 2" key="1">
    <citation type="journal article" date="2005" name="Int. J. Syst. Evol. Microbiol.">
        <title>Halobacillus yeomjeoni sp. nov., isolated from a marine solar saltern in Korea.</title>
        <authorList>
            <person name="Yoon J.H."/>
            <person name="Kang S.J."/>
            <person name="Lee C.H."/>
            <person name="Oh H.W."/>
            <person name="Oh T.K."/>
        </authorList>
    </citation>
    <scope>NUCLEOTIDE SEQUENCE [LARGE SCALE GENOMIC DNA]</scope>
    <source>
        <strain evidence="1 2">KCTC 3957</strain>
    </source>
</reference>
<sequence length="48" mass="5801">MIERYIIYHQEKSGVVRHVTIYSSHRQKAKQMFLKKHPNSKIINIHLV</sequence>
<dbReference type="EMBL" id="JADZSC010000001">
    <property type="protein sequence ID" value="MBH0229194.1"/>
    <property type="molecule type" value="Genomic_DNA"/>
</dbReference>
<organism evidence="1 2">
    <name type="scientific">Halobacillus yeomjeoni</name>
    <dbReference type="NCBI Taxonomy" id="311194"/>
    <lineage>
        <taxon>Bacteria</taxon>
        <taxon>Bacillati</taxon>
        <taxon>Bacillota</taxon>
        <taxon>Bacilli</taxon>
        <taxon>Bacillales</taxon>
        <taxon>Bacillaceae</taxon>
        <taxon>Halobacillus</taxon>
    </lineage>
</organism>
<dbReference type="AlphaFoldDB" id="A0A931HTD0"/>
<evidence type="ECO:0000313" key="1">
    <source>
        <dbReference type="EMBL" id="MBH0229194.1"/>
    </source>
</evidence>
<accession>A0A931HTD0</accession>
<proteinExistence type="predicted"/>
<keyword evidence="2" id="KW-1185">Reference proteome</keyword>
<dbReference type="RefSeq" id="WP_197315818.1">
    <property type="nucleotide sequence ID" value="NZ_JADZSC010000001.1"/>
</dbReference>
<evidence type="ECO:0000313" key="2">
    <source>
        <dbReference type="Proteomes" id="UP000614490"/>
    </source>
</evidence>
<name>A0A931HTD0_9BACI</name>
<protein>
    <submittedName>
        <fullName evidence="1">Uncharacterized protein</fullName>
    </submittedName>
</protein>